<dbReference type="EMBL" id="JAQQBR010000005">
    <property type="protein sequence ID" value="KAK0175064.1"/>
    <property type="molecule type" value="Genomic_DNA"/>
</dbReference>
<proteinExistence type="predicted"/>
<dbReference type="AlphaFoldDB" id="A0AA39FSK3"/>
<evidence type="ECO:0000313" key="1">
    <source>
        <dbReference type="EMBL" id="KAK0175064.1"/>
    </source>
</evidence>
<dbReference type="Gene3D" id="3.40.390.10">
    <property type="entry name" value="Collagenase (Catalytic Domain)"/>
    <property type="match status" value="1"/>
</dbReference>
<reference evidence="1" key="2">
    <citation type="submission" date="2023-03" db="EMBL/GenBank/DDBJ databases">
        <authorList>
            <person name="Inwood S.N."/>
            <person name="Skelly J.G."/>
            <person name="Guhlin J."/>
            <person name="Harrop T.W.R."/>
            <person name="Goldson S.G."/>
            <person name="Dearden P.K."/>
        </authorList>
    </citation>
    <scope>NUCLEOTIDE SEQUENCE</scope>
    <source>
        <strain evidence="1">Lincoln</strain>
        <tissue evidence="1">Whole body</tissue>
    </source>
</reference>
<reference evidence="1" key="1">
    <citation type="journal article" date="2023" name="bioRxiv">
        <title>Scaffold-level genome assemblies of two parasitoid biocontrol wasps reveal the parthenogenesis mechanism and an associated novel virus.</title>
        <authorList>
            <person name="Inwood S."/>
            <person name="Skelly J."/>
            <person name="Guhlin J."/>
            <person name="Harrop T."/>
            <person name="Goldson S."/>
            <person name="Dearden P."/>
        </authorList>
    </citation>
    <scope>NUCLEOTIDE SEQUENCE</scope>
    <source>
        <strain evidence="1">Lincoln</strain>
        <tissue evidence="1">Whole body</tissue>
    </source>
</reference>
<comment type="caution">
    <text evidence="1">The sequence shown here is derived from an EMBL/GenBank/DDBJ whole genome shotgun (WGS) entry which is preliminary data.</text>
</comment>
<keyword evidence="2" id="KW-1185">Reference proteome</keyword>
<evidence type="ECO:0000313" key="2">
    <source>
        <dbReference type="Proteomes" id="UP001168972"/>
    </source>
</evidence>
<accession>A0AA39FSK3</accession>
<name>A0AA39FSK3_MICHY</name>
<protein>
    <submittedName>
        <fullName evidence="1">Uncharacterized protein</fullName>
    </submittedName>
</protein>
<dbReference type="InterPro" id="IPR024079">
    <property type="entry name" value="MetalloPept_cat_dom_sf"/>
</dbReference>
<sequence length="255" mass="29339">MNISYESLDHFSSVKGMKNTDLEWLLRSVPHSVPSSVSDSNSFINPLFPDSNHDLPHFSESSIINHDETPSLLNPQSPINLDFSALTNTVNERHLSSTSDIDSPPIKRPRIVKRSNEKRLDTHYPEILIFVSNDIVNYEEKARGVTEYSHWLIYRFIAYFNAVDMLFAQLAKHGINIHVNIAGIVIEKHPDTLKTRFGIRNDLHVMDKLFLDNIQQFIRTSHHAININSFDFFHLATLAESNEGDQNYGMKYIYI</sequence>
<gene>
    <name evidence="1" type="ORF">PV327_008848</name>
</gene>
<dbReference type="GO" id="GO:0008237">
    <property type="term" value="F:metallopeptidase activity"/>
    <property type="evidence" value="ECO:0007669"/>
    <property type="project" value="InterPro"/>
</dbReference>
<dbReference type="Proteomes" id="UP001168972">
    <property type="component" value="Unassembled WGS sequence"/>
</dbReference>
<organism evidence="1 2">
    <name type="scientific">Microctonus hyperodae</name>
    <name type="common">Parasitoid wasp</name>
    <dbReference type="NCBI Taxonomy" id="165561"/>
    <lineage>
        <taxon>Eukaryota</taxon>
        <taxon>Metazoa</taxon>
        <taxon>Ecdysozoa</taxon>
        <taxon>Arthropoda</taxon>
        <taxon>Hexapoda</taxon>
        <taxon>Insecta</taxon>
        <taxon>Pterygota</taxon>
        <taxon>Neoptera</taxon>
        <taxon>Endopterygota</taxon>
        <taxon>Hymenoptera</taxon>
        <taxon>Apocrita</taxon>
        <taxon>Ichneumonoidea</taxon>
        <taxon>Braconidae</taxon>
        <taxon>Euphorinae</taxon>
        <taxon>Microctonus</taxon>
    </lineage>
</organism>